<feature type="chain" id="PRO_5028169954" evidence="5">
    <location>
        <begin position="23"/>
        <end position="611"/>
    </location>
</feature>
<feature type="compositionally biased region" description="Acidic residues" evidence="4">
    <location>
        <begin position="405"/>
        <end position="421"/>
    </location>
</feature>
<dbReference type="GO" id="GO:0048019">
    <property type="term" value="F:receptor antagonist activity"/>
    <property type="evidence" value="ECO:0007669"/>
    <property type="project" value="TreeGrafter"/>
</dbReference>
<dbReference type="GO" id="GO:0005615">
    <property type="term" value="C:extracellular space"/>
    <property type="evidence" value="ECO:0007669"/>
    <property type="project" value="TreeGrafter"/>
</dbReference>
<dbReference type="PANTHER" id="PTHR12113">
    <property type="entry name" value="DICKKOPF3-LIKE 3"/>
    <property type="match status" value="1"/>
</dbReference>
<evidence type="ECO:0000313" key="7">
    <source>
        <dbReference type="RefSeq" id="XP_019616008.1"/>
    </source>
</evidence>
<dbReference type="KEGG" id="bbel:109463592"/>
<feature type="compositionally biased region" description="Acidic residues" evidence="4">
    <location>
        <begin position="526"/>
        <end position="540"/>
    </location>
</feature>
<feature type="region of interest" description="Disordered" evidence="4">
    <location>
        <begin position="405"/>
        <end position="438"/>
    </location>
</feature>
<dbReference type="Gene3D" id="2.10.80.10">
    <property type="entry name" value="Lipase, subunit A"/>
    <property type="match status" value="1"/>
</dbReference>
<evidence type="ECO:0000256" key="1">
    <source>
        <dbReference type="ARBA" id="ARBA00004613"/>
    </source>
</evidence>
<accession>A0A6P4XV85</accession>
<feature type="compositionally biased region" description="Acidic residues" evidence="4">
    <location>
        <begin position="470"/>
        <end position="492"/>
    </location>
</feature>
<feature type="compositionally biased region" description="Basic and acidic residues" evidence="4">
    <location>
        <begin position="422"/>
        <end position="436"/>
    </location>
</feature>
<evidence type="ECO:0000256" key="4">
    <source>
        <dbReference type="SAM" id="MobiDB-lite"/>
    </source>
</evidence>
<feature type="region of interest" description="Disordered" evidence="4">
    <location>
        <begin position="584"/>
        <end position="611"/>
    </location>
</feature>
<sequence>MKCVVAFAAVVLLAQLLGSTSAAFFRHHREVRSHDRFGNLVQRVRVKKDLSSSVTKNRPANPFAGILKRAKKDLSNSVAKSRPANPFAGILKRRERSFDGLFGLVNGMLQEEERMLEAVENEIEQGNLQEVDSNSYEEDLGNGEKAKVHEEVLEDKDTGASIVIDTISAEGGGDLGLDLEDLELPDFAELGFNPEDLPDSPFDNKNCVHDDDCDGDMVCFGPVFDRVCGVPYGEGHPCFQDDMCRRDALCVMGKCKKGAVQGQEGCVCHVAADCQDGLCCGYMEGDEFIDIVTPVCRPFFQEGEPCGHGGFLALLMGSAGDCSCNTGLHCAQDEFAPRGHHVCTADESQVPDIGIEPEDIPLPPIHHLARREIRAAENFNDISGVLEKFRQWVKVVVGMVDQAEGYEEECPETEDGPENTEDNPKDPKDGPEKTDDNQDIADATEDEAEDDGFDEFLGEFRDLVNAEVFPSDDSDGADDSPENTEDIPENTDDNPNIADATEAKPEDDDFDEFLGEFRDLVNEEVFPSDDSDGADDSPEITDDRPENTDDNPNIADDTEAEPEDDDFDEFLGEFSDLVNEEVFPAGESSEQADDTEEDFPDDTLKFEPFRG</sequence>
<comment type="subcellular location">
    <subcellularLocation>
        <location evidence="1">Secreted</location>
    </subcellularLocation>
</comment>
<feature type="signal peptide" evidence="5">
    <location>
        <begin position="1"/>
        <end position="22"/>
    </location>
</feature>
<reference evidence="7" key="1">
    <citation type="submission" date="2025-08" db="UniProtKB">
        <authorList>
            <consortium name="RefSeq"/>
        </authorList>
    </citation>
    <scope>IDENTIFICATION</scope>
    <source>
        <tissue evidence="7">Gonad</tissue>
    </source>
</reference>
<feature type="compositionally biased region" description="Acidic residues" evidence="4">
    <location>
        <begin position="556"/>
        <end position="567"/>
    </location>
</feature>
<dbReference type="AlphaFoldDB" id="A0A6P4XV85"/>
<evidence type="ECO:0000256" key="3">
    <source>
        <dbReference type="ARBA" id="ARBA00022729"/>
    </source>
</evidence>
<evidence type="ECO:0000256" key="5">
    <source>
        <dbReference type="SAM" id="SignalP"/>
    </source>
</evidence>
<organism evidence="6 7">
    <name type="scientific">Branchiostoma belcheri</name>
    <name type="common">Amphioxus</name>
    <dbReference type="NCBI Taxonomy" id="7741"/>
    <lineage>
        <taxon>Eukaryota</taxon>
        <taxon>Metazoa</taxon>
        <taxon>Chordata</taxon>
        <taxon>Cephalochordata</taxon>
        <taxon>Leptocardii</taxon>
        <taxon>Amphioxiformes</taxon>
        <taxon>Branchiostomatidae</taxon>
        <taxon>Branchiostoma</taxon>
    </lineage>
</organism>
<dbReference type="RefSeq" id="XP_019616008.1">
    <property type="nucleotide sequence ID" value="XM_019760449.1"/>
</dbReference>
<feature type="region of interest" description="Disordered" evidence="4">
    <location>
        <begin position="455"/>
        <end position="567"/>
    </location>
</feature>
<feature type="compositionally biased region" description="Acidic residues" evidence="4">
    <location>
        <begin position="505"/>
        <end position="514"/>
    </location>
</feature>
<protein>
    <submittedName>
        <fullName evidence="7">Uncharacterized protein LOC109463592</fullName>
    </submittedName>
</protein>
<dbReference type="PANTHER" id="PTHR12113:SF6">
    <property type="entry name" value="DICKKOPF N-TERMINAL CYSTEINE-RICH DOMAIN-CONTAINING PROTEIN"/>
    <property type="match status" value="1"/>
</dbReference>
<dbReference type="GO" id="GO:0039706">
    <property type="term" value="F:co-receptor binding"/>
    <property type="evidence" value="ECO:0007669"/>
    <property type="project" value="TreeGrafter"/>
</dbReference>
<evidence type="ECO:0000256" key="2">
    <source>
        <dbReference type="ARBA" id="ARBA00022525"/>
    </source>
</evidence>
<dbReference type="GeneID" id="109463592"/>
<keyword evidence="6" id="KW-1185">Reference proteome</keyword>
<feature type="compositionally biased region" description="Acidic residues" evidence="4">
    <location>
        <begin position="590"/>
        <end position="601"/>
    </location>
</feature>
<evidence type="ECO:0000313" key="6">
    <source>
        <dbReference type="Proteomes" id="UP000515135"/>
    </source>
</evidence>
<name>A0A6P4XV85_BRABE</name>
<feature type="compositionally biased region" description="Basic and acidic residues" evidence="4">
    <location>
        <begin position="602"/>
        <end position="611"/>
    </location>
</feature>
<keyword evidence="3 5" id="KW-0732">Signal</keyword>
<dbReference type="InterPro" id="IPR039863">
    <property type="entry name" value="DKK1-4"/>
</dbReference>
<gene>
    <name evidence="7" type="primary">LOC109463592</name>
</gene>
<dbReference type="GO" id="GO:0090090">
    <property type="term" value="P:negative regulation of canonical Wnt signaling pathway"/>
    <property type="evidence" value="ECO:0007669"/>
    <property type="project" value="TreeGrafter"/>
</dbReference>
<proteinExistence type="predicted"/>
<dbReference type="OrthoDB" id="6359792at2759"/>
<dbReference type="Proteomes" id="UP000515135">
    <property type="component" value="Unplaced"/>
</dbReference>
<keyword evidence="2" id="KW-0964">Secreted</keyword>